<evidence type="ECO:0000313" key="1">
    <source>
        <dbReference type="EMBL" id="KAJ8889564.1"/>
    </source>
</evidence>
<accession>A0ABQ9HYW4</accession>
<keyword evidence="2" id="KW-1185">Reference proteome</keyword>
<organism evidence="1 2">
    <name type="scientific">Dryococelus australis</name>
    <dbReference type="NCBI Taxonomy" id="614101"/>
    <lineage>
        <taxon>Eukaryota</taxon>
        <taxon>Metazoa</taxon>
        <taxon>Ecdysozoa</taxon>
        <taxon>Arthropoda</taxon>
        <taxon>Hexapoda</taxon>
        <taxon>Insecta</taxon>
        <taxon>Pterygota</taxon>
        <taxon>Neoptera</taxon>
        <taxon>Polyneoptera</taxon>
        <taxon>Phasmatodea</taxon>
        <taxon>Verophasmatodea</taxon>
        <taxon>Anareolatae</taxon>
        <taxon>Phasmatidae</taxon>
        <taxon>Eurycanthinae</taxon>
        <taxon>Dryococelus</taxon>
    </lineage>
</organism>
<evidence type="ECO:0000313" key="2">
    <source>
        <dbReference type="Proteomes" id="UP001159363"/>
    </source>
</evidence>
<protein>
    <submittedName>
        <fullName evidence="1">Uncharacterized protein</fullName>
    </submittedName>
</protein>
<proteinExistence type="predicted"/>
<name>A0ABQ9HYW4_9NEOP</name>
<gene>
    <name evidence="1" type="ORF">PR048_009063</name>
</gene>
<reference evidence="1 2" key="1">
    <citation type="submission" date="2023-02" db="EMBL/GenBank/DDBJ databases">
        <title>LHISI_Scaffold_Assembly.</title>
        <authorList>
            <person name="Stuart O.P."/>
            <person name="Cleave R."/>
            <person name="Magrath M.J.L."/>
            <person name="Mikheyev A.S."/>
        </authorList>
    </citation>
    <scope>NUCLEOTIDE SEQUENCE [LARGE SCALE GENOMIC DNA]</scope>
    <source>
        <strain evidence="1">Daus_M_001</strain>
        <tissue evidence="1">Leg muscle</tissue>
    </source>
</reference>
<dbReference type="Proteomes" id="UP001159363">
    <property type="component" value="Chromosome 3"/>
</dbReference>
<comment type="caution">
    <text evidence="1">The sequence shown here is derived from an EMBL/GenBank/DDBJ whole genome shotgun (WGS) entry which is preliminary data.</text>
</comment>
<sequence>MPNSFGCIQFQDCNRYIQNCPDKTLAKRCDSAFVTKGYSNWKKAPEKFKAHEYSRLSLTDHTRLQAKLKAWLKRKHDWCSPEIQNEMVQLPANELVRRLVSANPAQNPVVYFVICDKTRDVAGRNRYVSV</sequence>
<dbReference type="EMBL" id="JARBHB010000003">
    <property type="protein sequence ID" value="KAJ8889564.1"/>
    <property type="molecule type" value="Genomic_DNA"/>
</dbReference>